<feature type="compositionally biased region" description="Basic residues" evidence="10">
    <location>
        <begin position="383"/>
        <end position="394"/>
    </location>
</feature>
<evidence type="ECO:0000256" key="7">
    <source>
        <dbReference type="ARBA" id="ARBA00023277"/>
    </source>
</evidence>
<dbReference type="CDD" id="cd00035">
    <property type="entry name" value="ChtBD1"/>
    <property type="match status" value="1"/>
</dbReference>
<dbReference type="AlphaFoldDB" id="A0A3A2ZP04"/>
<keyword evidence="7" id="KW-0119">Carbohydrate metabolism</keyword>
<dbReference type="PANTHER" id="PTHR46471:SF4">
    <property type="entry name" value="CHITIN DEACETYLASE"/>
    <property type="match status" value="1"/>
</dbReference>
<keyword evidence="5" id="KW-0378">Hydrolase</keyword>
<dbReference type="PROSITE" id="PS50941">
    <property type="entry name" value="CHIT_BIND_I_2"/>
    <property type="match status" value="1"/>
</dbReference>
<dbReference type="InterPro" id="IPR036861">
    <property type="entry name" value="Endochitinase-like_sf"/>
</dbReference>
<dbReference type="InterPro" id="IPR001002">
    <property type="entry name" value="Chitin-bd_1"/>
</dbReference>
<name>A0A3A2ZP04_9EURO</name>
<feature type="chain" id="PRO_5017322584" evidence="11">
    <location>
        <begin position="18"/>
        <end position="452"/>
    </location>
</feature>
<dbReference type="PROSITE" id="PS51677">
    <property type="entry name" value="NODB"/>
    <property type="match status" value="1"/>
</dbReference>
<feature type="domain" description="Chitin-binding type-1" evidence="12">
    <location>
        <begin position="48"/>
        <end position="91"/>
    </location>
</feature>
<dbReference type="SUPFAM" id="SSF88713">
    <property type="entry name" value="Glycoside hydrolase/deacetylase"/>
    <property type="match status" value="1"/>
</dbReference>
<dbReference type="Gene3D" id="3.20.20.370">
    <property type="entry name" value="Glycoside hydrolase/deacetylase"/>
    <property type="match status" value="1"/>
</dbReference>
<dbReference type="GO" id="GO:0005975">
    <property type="term" value="P:carbohydrate metabolic process"/>
    <property type="evidence" value="ECO:0007669"/>
    <property type="project" value="InterPro"/>
</dbReference>
<dbReference type="CDD" id="cd10951">
    <property type="entry name" value="CE4_ClCDA_like"/>
    <property type="match status" value="1"/>
</dbReference>
<evidence type="ECO:0000256" key="5">
    <source>
        <dbReference type="ARBA" id="ARBA00022801"/>
    </source>
</evidence>
<dbReference type="InterPro" id="IPR018371">
    <property type="entry name" value="Chitin-binding_1_CS"/>
</dbReference>
<evidence type="ECO:0000256" key="6">
    <source>
        <dbReference type="ARBA" id="ARBA00023026"/>
    </source>
</evidence>
<feature type="signal peptide" evidence="11">
    <location>
        <begin position="1"/>
        <end position="17"/>
    </location>
</feature>
<dbReference type="GO" id="GO:0016810">
    <property type="term" value="F:hydrolase activity, acting on carbon-nitrogen (but not peptide) bonds"/>
    <property type="evidence" value="ECO:0007669"/>
    <property type="project" value="InterPro"/>
</dbReference>
<evidence type="ECO:0000256" key="10">
    <source>
        <dbReference type="SAM" id="MobiDB-lite"/>
    </source>
</evidence>
<dbReference type="PANTHER" id="PTHR46471">
    <property type="entry name" value="CHITIN DEACETYLASE"/>
    <property type="match status" value="1"/>
</dbReference>
<dbReference type="PROSITE" id="PS00026">
    <property type="entry name" value="CHIT_BIND_I_1"/>
    <property type="match status" value="1"/>
</dbReference>
<evidence type="ECO:0000259" key="12">
    <source>
        <dbReference type="PROSITE" id="PS50941"/>
    </source>
</evidence>
<comment type="caution">
    <text evidence="9">Lacks conserved residue(s) required for the propagation of feature annotation.</text>
</comment>
<feature type="domain" description="NodB homology" evidence="13">
    <location>
        <begin position="125"/>
        <end position="322"/>
    </location>
</feature>
<evidence type="ECO:0000256" key="4">
    <source>
        <dbReference type="ARBA" id="ARBA00022729"/>
    </source>
</evidence>
<feature type="disulfide bond" evidence="9">
    <location>
        <begin position="58"/>
        <end position="70"/>
    </location>
</feature>
<evidence type="ECO:0000259" key="13">
    <source>
        <dbReference type="PROSITE" id="PS51677"/>
    </source>
</evidence>
<evidence type="ECO:0000313" key="14">
    <source>
        <dbReference type="EMBL" id="RJE23973.1"/>
    </source>
</evidence>
<keyword evidence="2 9" id="KW-0147">Chitin-binding</keyword>
<dbReference type="SUPFAM" id="SSF57016">
    <property type="entry name" value="Plant lectins/antimicrobial peptides"/>
    <property type="match status" value="1"/>
</dbReference>
<evidence type="ECO:0000256" key="11">
    <source>
        <dbReference type="SAM" id="SignalP"/>
    </source>
</evidence>
<dbReference type="Pfam" id="PF00187">
    <property type="entry name" value="Chitin_bind_1"/>
    <property type="match status" value="1"/>
</dbReference>
<sequence>MRMRDIIILASASVAASLFTHGPGQLDNVRIISGALKSNILRSFTATDLRCGPGFGKCPDGKCCSTAGWCGNTEAYCRSPDCLIDFGKCDASKRPNGPPTSDIPRPHNGKAVYGPSIIGTCTVPGTVALTFDDGPNVYTEELLDLLDRYNAKATFFITGINNAKGPIDDPSLPWEPLILRMRDSGHQVASHTWSHQDLSAVSREQLREQMLRNEAALRNILGVFPTYMRPPYSRCGPENGCLEELGDLGYHIILFDIDTKDYSHDSPDQIQFSKDRFDSFLSSAKASVKSWLVIAHDVHEQTVRNLTEHMLKRILNDGYRPVTVGECLDDPQEFWYRKDSHTPPHHDYIKASKNISIDGTCGANFTCTGSTFGCQTDAGRCTRNRTHSGNHSKPRPTDPGFISNDEDETTSTEDKAETRHDKPKKNEAQSILDLGSTLLCLGLVLGGMVLVL</sequence>
<keyword evidence="9" id="KW-1015">Disulfide bond</keyword>
<dbReference type="Proteomes" id="UP000266188">
    <property type="component" value="Unassembled WGS sequence"/>
</dbReference>
<proteinExistence type="predicted"/>
<dbReference type="Pfam" id="PF01522">
    <property type="entry name" value="Polysacc_deac_1"/>
    <property type="match status" value="1"/>
</dbReference>
<dbReference type="OrthoDB" id="407355at2759"/>
<dbReference type="Gene3D" id="3.30.60.10">
    <property type="entry name" value="Endochitinase-like"/>
    <property type="match status" value="1"/>
</dbReference>
<accession>A0A3A2ZP04</accession>
<dbReference type="EMBL" id="MVGC01000098">
    <property type="protein sequence ID" value="RJE23973.1"/>
    <property type="molecule type" value="Genomic_DNA"/>
</dbReference>
<evidence type="ECO:0000256" key="9">
    <source>
        <dbReference type="PROSITE-ProRule" id="PRU00261"/>
    </source>
</evidence>
<protein>
    <submittedName>
        <fullName evidence="14">Chitin deacetylase</fullName>
    </submittedName>
</protein>
<evidence type="ECO:0000256" key="3">
    <source>
        <dbReference type="ARBA" id="ARBA00022723"/>
    </source>
</evidence>
<evidence type="ECO:0000256" key="8">
    <source>
        <dbReference type="ARBA" id="ARBA00023285"/>
    </source>
</evidence>
<dbReference type="SMART" id="SM00270">
    <property type="entry name" value="ChtBD1"/>
    <property type="match status" value="1"/>
</dbReference>
<feature type="compositionally biased region" description="Basic and acidic residues" evidence="10">
    <location>
        <begin position="412"/>
        <end position="426"/>
    </location>
</feature>
<dbReference type="InterPro" id="IPR011330">
    <property type="entry name" value="Glyco_hydro/deAcase_b/a-brl"/>
</dbReference>
<feature type="disulfide bond" evidence="9">
    <location>
        <begin position="63"/>
        <end position="77"/>
    </location>
</feature>
<keyword evidence="8" id="KW-0170">Cobalt</keyword>
<evidence type="ECO:0000256" key="1">
    <source>
        <dbReference type="ARBA" id="ARBA00001941"/>
    </source>
</evidence>
<gene>
    <name evidence="14" type="ORF">PHISCL_03679</name>
</gene>
<dbReference type="GO" id="GO:0046872">
    <property type="term" value="F:metal ion binding"/>
    <property type="evidence" value="ECO:0007669"/>
    <property type="project" value="UniProtKB-KW"/>
</dbReference>
<organism evidence="14 15">
    <name type="scientific">Aspergillus sclerotialis</name>
    <dbReference type="NCBI Taxonomy" id="2070753"/>
    <lineage>
        <taxon>Eukaryota</taxon>
        <taxon>Fungi</taxon>
        <taxon>Dikarya</taxon>
        <taxon>Ascomycota</taxon>
        <taxon>Pezizomycotina</taxon>
        <taxon>Eurotiomycetes</taxon>
        <taxon>Eurotiomycetidae</taxon>
        <taxon>Eurotiales</taxon>
        <taxon>Aspergillaceae</taxon>
        <taxon>Aspergillus</taxon>
        <taxon>Aspergillus subgen. Polypaecilum</taxon>
    </lineage>
</organism>
<comment type="caution">
    <text evidence="14">The sequence shown here is derived from an EMBL/GenBank/DDBJ whole genome shotgun (WGS) entry which is preliminary data.</text>
</comment>
<feature type="region of interest" description="Disordered" evidence="10">
    <location>
        <begin position="383"/>
        <end position="426"/>
    </location>
</feature>
<keyword evidence="3" id="KW-0479">Metal-binding</keyword>
<evidence type="ECO:0000256" key="2">
    <source>
        <dbReference type="ARBA" id="ARBA00022669"/>
    </source>
</evidence>
<reference evidence="15" key="1">
    <citation type="submission" date="2017-02" db="EMBL/GenBank/DDBJ databases">
        <authorList>
            <person name="Tafer H."/>
            <person name="Lopandic K."/>
        </authorList>
    </citation>
    <scope>NUCLEOTIDE SEQUENCE [LARGE SCALE GENOMIC DNA]</scope>
    <source>
        <strain evidence="15">CBS 366.77</strain>
    </source>
</reference>
<dbReference type="STRING" id="2070753.A0A3A2ZP04"/>
<dbReference type="InterPro" id="IPR002509">
    <property type="entry name" value="NODB_dom"/>
</dbReference>
<keyword evidence="6" id="KW-0843">Virulence</keyword>
<keyword evidence="15" id="KW-1185">Reference proteome</keyword>
<keyword evidence="4 11" id="KW-0732">Signal</keyword>
<dbReference type="GO" id="GO:0008061">
    <property type="term" value="F:chitin binding"/>
    <property type="evidence" value="ECO:0007669"/>
    <property type="project" value="UniProtKB-UniRule"/>
</dbReference>
<evidence type="ECO:0000313" key="15">
    <source>
        <dbReference type="Proteomes" id="UP000266188"/>
    </source>
</evidence>
<comment type="cofactor">
    <cofactor evidence="1">
        <name>Co(2+)</name>
        <dbReference type="ChEBI" id="CHEBI:48828"/>
    </cofactor>
</comment>